<dbReference type="InterPro" id="IPR022428">
    <property type="entry name" value="Dph2_arc"/>
</dbReference>
<dbReference type="FunFam" id="3.40.50.11860:FF:000001">
    <property type="entry name" value="2-(3-amino-3-carboxypropyl)histidine synthase subunit 2"/>
    <property type="match status" value="1"/>
</dbReference>
<dbReference type="Gene3D" id="3.40.50.11860">
    <property type="entry name" value="Diphthamide synthesis DPH1/DPH2 domain 3"/>
    <property type="match status" value="1"/>
</dbReference>
<evidence type="ECO:0000256" key="7">
    <source>
        <dbReference type="ARBA" id="ARBA00023004"/>
    </source>
</evidence>
<keyword evidence="12" id="KW-1185">Reference proteome</keyword>
<keyword evidence="10" id="KW-0004">4Fe-4S</keyword>
<comment type="catalytic activity">
    <reaction evidence="9 10">
        <text>L-histidyl-[translation elongation factor 2] + S-adenosyl-L-methionine = 2-[(3S)-amino-3-carboxypropyl]-L-histidyl-[translation elongation factor 2] + S-methyl-5'-thioadenosine + H(+)</text>
        <dbReference type="Rhea" id="RHEA:36783"/>
        <dbReference type="Rhea" id="RHEA-COMP:9748"/>
        <dbReference type="Rhea" id="RHEA-COMP:9749"/>
        <dbReference type="ChEBI" id="CHEBI:15378"/>
        <dbReference type="ChEBI" id="CHEBI:17509"/>
        <dbReference type="ChEBI" id="CHEBI:29979"/>
        <dbReference type="ChEBI" id="CHEBI:59789"/>
        <dbReference type="ChEBI" id="CHEBI:73995"/>
        <dbReference type="EC" id="2.5.1.108"/>
    </reaction>
</comment>
<sequence length="331" mass="36585">MSNGEAFDFRLDYIISVINDTGAKVVGLQFPEGFKRRSPGIASRIENETGVTVFISGNPCFGACDLDVALLNDVDILFHFGHAPLDDNKLSQKVYFIETRSAVDVQDVVELAASRLEGKRIGLITTVQHVHKLNDAVKVLERHGKECVICSGDSKIAYPGQVLGCNFSAARSADCDEYLFIGSGQFHPLGVSIAMKKRVLIADPFVNELRVADHSKVLRQRSAVIAKSLDAEVFGIVVSSKPGQERMELAMKLKNMAKSHGKDAHIFTMDLVTPDQLLQFKVDAFINTACPRLAIDEVGRFHAPMLTPLEFEIVLGEREWEDLYFDEITGE</sequence>
<dbReference type="NCBIfam" id="TIGR00322">
    <property type="entry name" value="diphth2_R"/>
    <property type="match status" value="1"/>
</dbReference>
<evidence type="ECO:0000256" key="4">
    <source>
        <dbReference type="ARBA" id="ARBA00022679"/>
    </source>
</evidence>
<proteinExistence type="inferred from homology"/>
<organism evidence="11 12">
    <name type="scientific">Methanolobus vulcani</name>
    <dbReference type="NCBI Taxonomy" id="38026"/>
    <lineage>
        <taxon>Archaea</taxon>
        <taxon>Methanobacteriati</taxon>
        <taxon>Methanobacteriota</taxon>
        <taxon>Stenosarchaea group</taxon>
        <taxon>Methanomicrobia</taxon>
        <taxon>Methanosarcinales</taxon>
        <taxon>Methanosarcinaceae</taxon>
        <taxon>Methanolobus</taxon>
    </lineage>
</organism>
<evidence type="ECO:0000256" key="10">
    <source>
        <dbReference type="PIRNR" id="PIRNR004967"/>
    </source>
</evidence>
<evidence type="ECO:0000256" key="1">
    <source>
        <dbReference type="ARBA" id="ARBA00001966"/>
    </source>
</evidence>
<dbReference type="GO" id="GO:0051539">
    <property type="term" value="F:4 iron, 4 sulfur cluster binding"/>
    <property type="evidence" value="ECO:0007669"/>
    <property type="project" value="UniProtKB-UniRule"/>
</dbReference>
<gene>
    <name evidence="11" type="ORF">SAMN04488589_0738</name>
</gene>
<dbReference type="Gene3D" id="3.40.50.11850">
    <property type="entry name" value="Diphthamide synthesis DPH1/DPH2 domain 2"/>
    <property type="match status" value="1"/>
</dbReference>
<dbReference type="GO" id="GO:0017183">
    <property type="term" value="P:protein histidyl modification to diphthamide"/>
    <property type="evidence" value="ECO:0007669"/>
    <property type="project" value="UniProtKB-UniRule"/>
</dbReference>
<dbReference type="PANTHER" id="PTHR10762">
    <property type="entry name" value="DIPHTHAMIDE BIOSYNTHESIS PROTEIN"/>
    <property type="match status" value="1"/>
</dbReference>
<evidence type="ECO:0000256" key="9">
    <source>
        <dbReference type="ARBA" id="ARBA00048403"/>
    </source>
</evidence>
<evidence type="ECO:0000256" key="6">
    <source>
        <dbReference type="ARBA" id="ARBA00022723"/>
    </source>
</evidence>
<keyword evidence="8 10" id="KW-0411">Iron-sulfur</keyword>
<dbReference type="AlphaFoldDB" id="A0A7Z7FDL8"/>
<comment type="similarity">
    <text evidence="10">Belongs to the DPH1/DPH2 family.</text>
</comment>
<dbReference type="EC" id="2.5.1.108" evidence="3 10"/>
<keyword evidence="4 10" id="KW-0808">Transferase</keyword>
<dbReference type="InterPro" id="IPR042265">
    <property type="entry name" value="DPH1/DPH2_3"/>
</dbReference>
<protein>
    <recommendedName>
        <fullName evidence="3 10">2-(3-amino-3-carboxypropyl)histidine synthase</fullName>
        <ecNumber evidence="3 10">2.5.1.108</ecNumber>
    </recommendedName>
</protein>
<evidence type="ECO:0000256" key="5">
    <source>
        <dbReference type="ARBA" id="ARBA00022691"/>
    </source>
</evidence>
<comment type="caution">
    <text evidence="11">The sequence shown here is derived from an EMBL/GenBank/DDBJ whole genome shotgun (WGS) entry which is preliminary data.</text>
</comment>
<dbReference type="PIRSF" id="PIRSF004967">
    <property type="entry name" value="DPH1"/>
    <property type="match status" value="1"/>
</dbReference>
<evidence type="ECO:0000256" key="3">
    <source>
        <dbReference type="ARBA" id="ARBA00012221"/>
    </source>
</evidence>
<dbReference type="InterPro" id="IPR042264">
    <property type="entry name" value="DPH1/DPH2_2"/>
</dbReference>
<dbReference type="OrthoDB" id="314at2157"/>
<evidence type="ECO:0000256" key="2">
    <source>
        <dbReference type="ARBA" id="ARBA00005156"/>
    </source>
</evidence>
<accession>A0A7Z7FDL8</accession>
<reference evidence="11 12" key="1">
    <citation type="submission" date="2016-10" db="EMBL/GenBank/DDBJ databases">
        <authorList>
            <person name="Varghese N."/>
            <person name="Submissions S."/>
        </authorList>
    </citation>
    <scope>NUCLEOTIDE SEQUENCE [LARGE SCALE GENOMIC DNA]</scope>
    <source>
        <strain evidence="11 12">PL 12/M</strain>
    </source>
</reference>
<keyword evidence="5 10" id="KW-0949">S-adenosyl-L-methionine</keyword>
<dbReference type="InterPro" id="IPR042263">
    <property type="entry name" value="DPH1/DPH2_1"/>
</dbReference>
<evidence type="ECO:0000313" key="12">
    <source>
        <dbReference type="Proteomes" id="UP000199259"/>
    </source>
</evidence>
<comment type="cofactor">
    <cofactor evidence="1 10">
        <name>[4Fe-4S] cluster</name>
        <dbReference type="ChEBI" id="CHEBI:49883"/>
    </cofactor>
</comment>
<comment type="function">
    <text evidence="10">Catalyzes the first step of diphthamide biosynthesis, i.e. the transfer of the 3-amino-3-carboxypropyl group from S-adenosyl-L-methionine (SAM) to the C2 position of the imidazole ring of the target histidine residue in translation elongation factor 2 (EF-2).</text>
</comment>
<dbReference type="UniPathway" id="UPA00559"/>
<dbReference type="GO" id="GO:0090560">
    <property type="term" value="F:2-(3-amino-3-carboxypropyl)histidine synthase activity"/>
    <property type="evidence" value="ECO:0007669"/>
    <property type="project" value="UniProtKB-UniRule"/>
</dbReference>
<dbReference type="NCBIfam" id="TIGR03682">
    <property type="entry name" value="arCOG04112"/>
    <property type="match status" value="1"/>
</dbReference>
<dbReference type="Pfam" id="PF01866">
    <property type="entry name" value="Diphthamide_syn"/>
    <property type="match status" value="1"/>
</dbReference>
<keyword evidence="6 10" id="KW-0479">Metal-binding</keyword>
<dbReference type="EMBL" id="FNCA01000002">
    <property type="protein sequence ID" value="SDF50941.1"/>
    <property type="molecule type" value="Genomic_DNA"/>
</dbReference>
<dbReference type="RefSeq" id="WP_091708801.1">
    <property type="nucleotide sequence ID" value="NZ_FNCA01000002.1"/>
</dbReference>
<dbReference type="Proteomes" id="UP000199259">
    <property type="component" value="Unassembled WGS sequence"/>
</dbReference>
<keyword evidence="7 10" id="KW-0408">Iron</keyword>
<dbReference type="Gene3D" id="3.40.50.11840">
    <property type="entry name" value="Diphthamide synthesis DPH1/DPH2 domain 1"/>
    <property type="match status" value="1"/>
</dbReference>
<dbReference type="SFLD" id="SFLDS00032">
    <property type="entry name" value="Radical_SAM_3-amino-3-carboxyp"/>
    <property type="match status" value="1"/>
</dbReference>
<evidence type="ECO:0000256" key="8">
    <source>
        <dbReference type="ARBA" id="ARBA00023014"/>
    </source>
</evidence>
<dbReference type="PANTHER" id="PTHR10762:SF1">
    <property type="entry name" value="2-(3-AMINO-3-CARBOXYPROPYL)HISTIDINE SYNTHASE SUBUNIT 1"/>
    <property type="match status" value="1"/>
</dbReference>
<evidence type="ECO:0000313" key="11">
    <source>
        <dbReference type="EMBL" id="SDF50941.1"/>
    </source>
</evidence>
<dbReference type="GO" id="GO:0046872">
    <property type="term" value="F:metal ion binding"/>
    <property type="evidence" value="ECO:0007669"/>
    <property type="project" value="UniProtKB-KW"/>
</dbReference>
<name>A0A7Z7FDL8_9EURY</name>
<dbReference type="InterPro" id="IPR016435">
    <property type="entry name" value="DPH1/DPH2"/>
</dbReference>
<comment type="pathway">
    <text evidence="2 10">Protein modification; peptidyl-diphthamide biosynthesis.</text>
</comment>
<dbReference type="InterPro" id="IPR035435">
    <property type="entry name" value="DPH1/DPH2_euk_archaea"/>
</dbReference>